<evidence type="ECO:0000259" key="7">
    <source>
        <dbReference type="Pfam" id="PF17390"/>
    </source>
</evidence>
<dbReference type="GO" id="GO:0005975">
    <property type="term" value="P:carbohydrate metabolic process"/>
    <property type="evidence" value="ECO:0007669"/>
    <property type="project" value="InterPro"/>
</dbReference>
<dbReference type="InterPro" id="IPR013737">
    <property type="entry name" value="Bac_rhamnosid_N"/>
</dbReference>
<dbReference type="EC" id="3.2.1.40" evidence="2"/>
<feature type="domain" description="Alpha-L-rhamnosidase C-terminal" evidence="7">
    <location>
        <begin position="802"/>
        <end position="878"/>
    </location>
</feature>
<dbReference type="Pfam" id="PF17389">
    <property type="entry name" value="Bac_rhamnosid6H"/>
    <property type="match status" value="1"/>
</dbReference>
<dbReference type="InterPro" id="IPR016007">
    <property type="entry name" value="Alpha_rhamnosid"/>
</dbReference>
<dbReference type="Gene3D" id="2.60.40.10">
    <property type="entry name" value="Immunoglobulins"/>
    <property type="match status" value="1"/>
</dbReference>
<dbReference type="SUPFAM" id="SSF48208">
    <property type="entry name" value="Six-hairpin glycosidases"/>
    <property type="match status" value="1"/>
</dbReference>
<dbReference type="Proteomes" id="UP000020529">
    <property type="component" value="Unassembled WGS sequence"/>
</dbReference>
<feature type="domain" description="Alpha-L-rhamnosidase concanavalin-like" evidence="4">
    <location>
        <begin position="351"/>
        <end position="450"/>
    </location>
</feature>
<dbReference type="PANTHER" id="PTHR33307">
    <property type="entry name" value="ALPHA-RHAMNOSIDASE (EUROFUNG)"/>
    <property type="match status" value="1"/>
</dbReference>
<dbReference type="Gene3D" id="2.60.120.260">
    <property type="entry name" value="Galactose-binding domain-like"/>
    <property type="match status" value="2"/>
</dbReference>
<gene>
    <name evidence="8" type="ORF">M124_0477</name>
</gene>
<keyword evidence="3" id="KW-0378">Hydrolase</keyword>
<feature type="domain" description="Bacterial alpha-L-rhamnosidase N-terminal" evidence="5">
    <location>
        <begin position="173"/>
        <end position="340"/>
    </location>
</feature>
<evidence type="ECO:0000313" key="9">
    <source>
        <dbReference type="Proteomes" id="UP000020529"/>
    </source>
</evidence>
<dbReference type="AlphaFoldDB" id="A0A015UPE8"/>
<dbReference type="PIRSF" id="PIRSF010631">
    <property type="entry name" value="A-rhamnsds"/>
    <property type="match status" value="1"/>
</dbReference>
<dbReference type="Pfam" id="PF25788">
    <property type="entry name" value="Ig_Rha78A_N"/>
    <property type="match status" value="1"/>
</dbReference>
<dbReference type="InterPro" id="IPR013783">
    <property type="entry name" value="Ig-like_fold"/>
</dbReference>
<dbReference type="InterPro" id="IPR008928">
    <property type="entry name" value="6-hairpin_glycosidase_sf"/>
</dbReference>
<dbReference type="PANTHER" id="PTHR33307:SF6">
    <property type="entry name" value="ALPHA-RHAMNOSIDASE (EUROFUNG)-RELATED"/>
    <property type="match status" value="1"/>
</dbReference>
<dbReference type="InterPro" id="IPR012341">
    <property type="entry name" value="6hp_glycosidase-like_sf"/>
</dbReference>
<accession>A0A015UPE8</accession>
<reference evidence="8 9" key="1">
    <citation type="submission" date="2014-02" db="EMBL/GenBank/DDBJ databases">
        <authorList>
            <person name="Sears C."/>
            <person name="Carroll K."/>
            <person name="Sack B.R."/>
            <person name="Qadri F."/>
            <person name="Myers L.L."/>
            <person name="Chung G.-T."/>
            <person name="Escheverria P."/>
            <person name="Fraser C.M."/>
            <person name="Sadzewicz L."/>
            <person name="Shefchek K.A."/>
            <person name="Tallon L."/>
            <person name="Das S.P."/>
            <person name="Daugherty S."/>
            <person name="Mongodin E.F."/>
        </authorList>
    </citation>
    <scope>NUCLEOTIDE SEQUENCE [LARGE SCALE GENOMIC DNA]</scope>
    <source>
        <strain evidence="9">3988T(B)14</strain>
    </source>
</reference>
<dbReference type="Pfam" id="PF05592">
    <property type="entry name" value="Bac_rhamnosid"/>
    <property type="match status" value="1"/>
</dbReference>
<dbReference type="InterPro" id="IPR035396">
    <property type="entry name" value="Bac_rhamnosid6H"/>
</dbReference>
<sequence length="911" mass="103378">MKNIFFICLFLSMSLAVSGKKAQVSISCLKTEMLVNPQNIDCPSPRLSWEILSDVRDVRQVSYHILVSTSLEKLNREEGDLWDTGDVASDQSAYISYGGDMLDSRIQCYWKVRVKTNKGISAWSEPASWEMGLLHPSDWQAVWIGRAFPQDKLEGNTRVPARYLRKPFNLNSKKVRKATLYICGLGFYEAYINGKKIGDQVLAPTPTDYSKSVKYNRFDVTGQLLKGANAIGVILGNGRYTSMRMPGVRHFDVPKMIAQLEVYYEDGEKRVIASDASWKITAEGPIGTNNEFDGEEYDARKEMPGWNTYPFDDTKWLQAEVVSLPGGKLEAQLNRNMKVMDTVKPIGITESAPGVYILDMGQNMVGWLRMKVKGQSGDTLKLRFAELLQKDGSIYTANLRTAHSADTYILKGNSMEEWQPTFTYHGFRFVELTGFRGKPSLSDFEGQVIYDEMETTGNLETSDPMINRIYKNAYWGIRGNYRGMPTDCPQRDERMGWLGDRAVGSQGESYIFNNHLLYAKWLDDIEQAQKENGAVPDVAPNYWDVCTDNMTWPGAYLIIANMLYDQFGDKQPIIKHYPSMKKWMRYMKDKYMVDHIMTKDNFGDWCMPPESPELIHSKDPSRITEAAVLGTTFYYYLSNLMVRFAALAGYPQDAENFRKESELVKEAFNSKYLHTELGYYSNNTVTANILSLRFGMVPEAYKEVVFRNIVEKTMKDFNGHVSTGLVGIQQLMRGLSDYGRIDLAYRIATNRTYPSWGYMVDNGATTIWELWNGNTADPAMNSANHVMLLGDLIVWAYGYLGGISNAPGSVGFKQIQLKPYPVDGLDFVNTSFHSIYGEVRSHWKKEDGSFCWDISVPCNTSALVYVPVADKSIDPKEKKRIVGEGGTFLRMEDSYAVFSFPSGSYRLKTRL</sequence>
<evidence type="ECO:0000313" key="8">
    <source>
        <dbReference type="EMBL" id="EXY75718.1"/>
    </source>
</evidence>
<dbReference type="InterPro" id="IPR035398">
    <property type="entry name" value="Bac_rhamnosid_C"/>
</dbReference>
<dbReference type="RefSeq" id="WP_022347825.1">
    <property type="nucleotide sequence ID" value="NZ_JGCY01000227.1"/>
</dbReference>
<dbReference type="InterPro" id="IPR008902">
    <property type="entry name" value="Rhamnosid_concanavalin"/>
</dbReference>
<evidence type="ECO:0000256" key="1">
    <source>
        <dbReference type="ARBA" id="ARBA00001445"/>
    </source>
</evidence>
<name>A0A015UPE8_BACFG</name>
<dbReference type="PATRIC" id="fig|1339315.3.peg.1287"/>
<evidence type="ECO:0000259" key="5">
    <source>
        <dbReference type="Pfam" id="PF08531"/>
    </source>
</evidence>
<dbReference type="Pfam" id="PF17390">
    <property type="entry name" value="Bac_rhamnosid_C"/>
    <property type="match status" value="1"/>
</dbReference>
<proteinExistence type="predicted"/>
<protein>
    <recommendedName>
        <fullName evidence="2">alpha-L-rhamnosidase</fullName>
        <ecNumber evidence="2">3.2.1.40</ecNumber>
    </recommendedName>
</protein>
<dbReference type="Gene3D" id="2.60.420.10">
    <property type="entry name" value="Maltose phosphorylase, domain 3"/>
    <property type="match status" value="1"/>
</dbReference>
<dbReference type="EMBL" id="JGCY01000227">
    <property type="protein sequence ID" value="EXY75718.1"/>
    <property type="molecule type" value="Genomic_DNA"/>
</dbReference>
<dbReference type="Pfam" id="PF08531">
    <property type="entry name" value="Bac_rhamnosid_N"/>
    <property type="match status" value="1"/>
</dbReference>
<evidence type="ECO:0000259" key="6">
    <source>
        <dbReference type="Pfam" id="PF17389"/>
    </source>
</evidence>
<comment type="caution">
    <text evidence="8">The sequence shown here is derived from an EMBL/GenBank/DDBJ whole genome shotgun (WGS) entry which is preliminary data.</text>
</comment>
<evidence type="ECO:0000256" key="2">
    <source>
        <dbReference type="ARBA" id="ARBA00012652"/>
    </source>
</evidence>
<feature type="domain" description="Alpha-L-rhamnosidase six-hairpin glycosidase" evidence="6">
    <location>
        <begin position="455"/>
        <end position="798"/>
    </location>
</feature>
<comment type="catalytic activity">
    <reaction evidence="1">
        <text>Hydrolysis of terminal non-reducing alpha-L-rhamnose residues in alpha-L-rhamnosides.</text>
        <dbReference type="EC" id="3.2.1.40"/>
    </reaction>
</comment>
<evidence type="ECO:0000259" key="4">
    <source>
        <dbReference type="Pfam" id="PF05592"/>
    </source>
</evidence>
<organism evidence="8 9">
    <name type="scientific">Bacteroides fragilis str. 3988T(B)14</name>
    <dbReference type="NCBI Taxonomy" id="1339315"/>
    <lineage>
        <taxon>Bacteria</taxon>
        <taxon>Pseudomonadati</taxon>
        <taxon>Bacteroidota</taxon>
        <taxon>Bacteroidia</taxon>
        <taxon>Bacteroidales</taxon>
        <taxon>Bacteroidaceae</taxon>
        <taxon>Bacteroides</taxon>
    </lineage>
</organism>
<dbReference type="Gene3D" id="1.50.10.10">
    <property type="match status" value="1"/>
</dbReference>
<evidence type="ECO:0000256" key="3">
    <source>
        <dbReference type="ARBA" id="ARBA00022801"/>
    </source>
</evidence>
<dbReference type="GO" id="GO:0030596">
    <property type="term" value="F:alpha-L-rhamnosidase activity"/>
    <property type="evidence" value="ECO:0007669"/>
    <property type="project" value="UniProtKB-EC"/>
</dbReference>